<keyword evidence="5 9" id="KW-0067">ATP-binding</keyword>
<evidence type="ECO:0000256" key="7">
    <source>
        <dbReference type="ARBA" id="ARBA00023136"/>
    </source>
</evidence>
<dbReference type="InterPro" id="IPR047641">
    <property type="entry name" value="ABC_transpr_MalK/UgpC-like"/>
</dbReference>
<dbReference type="GO" id="GO:0140359">
    <property type="term" value="F:ABC-type transporter activity"/>
    <property type="evidence" value="ECO:0007669"/>
    <property type="project" value="UniProtKB-ARBA"/>
</dbReference>
<evidence type="ECO:0000256" key="5">
    <source>
        <dbReference type="ARBA" id="ARBA00022840"/>
    </source>
</evidence>
<dbReference type="InterPro" id="IPR027417">
    <property type="entry name" value="P-loop_NTPase"/>
</dbReference>
<keyword evidence="6" id="KW-1278">Translocase</keyword>
<dbReference type="SMART" id="SM00382">
    <property type="entry name" value="AAA"/>
    <property type="match status" value="1"/>
</dbReference>
<dbReference type="Pfam" id="PF08402">
    <property type="entry name" value="TOBE_2"/>
    <property type="match status" value="1"/>
</dbReference>
<dbReference type="PROSITE" id="PS00211">
    <property type="entry name" value="ABC_TRANSPORTER_1"/>
    <property type="match status" value="1"/>
</dbReference>
<dbReference type="EMBL" id="JAGTUU010000006">
    <property type="protein sequence ID" value="MBS0125380.1"/>
    <property type="molecule type" value="Genomic_DNA"/>
</dbReference>
<dbReference type="PANTHER" id="PTHR43875">
    <property type="entry name" value="MALTODEXTRIN IMPORT ATP-BINDING PROTEIN MSMX"/>
    <property type="match status" value="1"/>
</dbReference>
<evidence type="ECO:0000256" key="2">
    <source>
        <dbReference type="ARBA" id="ARBA00022448"/>
    </source>
</evidence>
<dbReference type="GO" id="GO:0055052">
    <property type="term" value="C:ATP-binding cassette (ABC) transporter complex, substrate-binding subunit-containing"/>
    <property type="evidence" value="ECO:0007669"/>
    <property type="project" value="TreeGrafter"/>
</dbReference>
<evidence type="ECO:0000256" key="6">
    <source>
        <dbReference type="ARBA" id="ARBA00022967"/>
    </source>
</evidence>
<organism evidence="9 10">
    <name type="scientific">Thetidibacter halocola</name>
    <dbReference type="NCBI Taxonomy" id="2827239"/>
    <lineage>
        <taxon>Bacteria</taxon>
        <taxon>Pseudomonadati</taxon>
        <taxon>Pseudomonadota</taxon>
        <taxon>Alphaproteobacteria</taxon>
        <taxon>Rhodobacterales</taxon>
        <taxon>Roseobacteraceae</taxon>
        <taxon>Thetidibacter</taxon>
    </lineage>
</organism>
<dbReference type="GO" id="GO:0016887">
    <property type="term" value="F:ATP hydrolysis activity"/>
    <property type="evidence" value="ECO:0007669"/>
    <property type="project" value="InterPro"/>
</dbReference>
<dbReference type="GO" id="GO:0005524">
    <property type="term" value="F:ATP binding"/>
    <property type="evidence" value="ECO:0007669"/>
    <property type="project" value="UniProtKB-KW"/>
</dbReference>
<comment type="caution">
    <text evidence="9">The sequence shown here is derived from an EMBL/GenBank/DDBJ whole genome shotgun (WGS) entry which is preliminary data.</text>
</comment>
<keyword evidence="2" id="KW-0813">Transport</keyword>
<dbReference type="InterPro" id="IPR017871">
    <property type="entry name" value="ABC_transporter-like_CS"/>
</dbReference>
<dbReference type="PANTHER" id="PTHR43875:SF15">
    <property type="entry name" value="TREHALOSE IMPORT ATP-BINDING PROTEIN SUGC"/>
    <property type="match status" value="1"/>
</dbReference>
<reference evidence="9" key="1">
    <citation type="submission" date="2021-04" db="EMBL/GenBank/DDBJ databases">
        <authorList>
            <person name="Yoon J."/>
        </authorList>
    </citation>
    <scope>NUCLEOTIDE SEQUENCE</scope>
    <source>
        <strain evidence="9">KMU-90</strain>
    </source>
</reference>
<evidence type="ECO:0000259" key="8">
    <source>
        <dbReference type="PROSITE" id="PS50893"/>
    </source>
</evidence>
<proteinExistence type="inferred from homology"/>
<dbReference type="AlphaFoldDB" id="A0A8J7WD44"/>
<dbReference type="Gene3D" id="3.40.50.300">
    <property type="entry name" value="P-loop containing nucleotide triphosphate hydrolases"/>
    <property type="match status" value="1"/>
</dbReference>
<accession>A0A8J7WD44</accession>
<dbReference type="SUPFAM" id="SSF50331">
    <property type="entry name" value="MOP-like"/>
    <property type="match status" value="1"/>
</dbReference>
<evidence type="ECO:0000256" key="4">
    <source>
        <dbReference type="ARBA" id="ARBA00022741"/>
    </source>
</evidence>
<keyword evidence="3" id="KW-1003">Cell membrane</keyword>
<keyword evidence="7" id="KW-0472">Membrane</keyword>
<protein>
    <submittedName>
        <fullName evidence="9">ABC transporter ATP-binding protein</fullName>
    </submittedName>
</protein>
<keyword evidence="4" id="KW-0547">Nucleotide-binding</keyword>
<keyword evidence="10" id="KW-1185">Reference proteome</keyword>
<dbReference type="FunFam" id="3.40.50.300:FF:000042">
    <property type="entry name" value="Maltose/maltodextrin ABC transporter, ATP-binding protein"/>
    <property type="match status" value="1"/>
</dbReference>
<dbReference type="PROSITE" id="PS50893">
    <property type="entry name" value="ABC_TRANSPORTER_2"/>
    <property type="match status" value="1"/>
</dbReference>
<dbReference type="InterPro" id="IPR003593">
    <property type="entry name" value="AAA+_ATPase"/>
</dbReference>
<comment type="similarity">
    <text evidence="1">Belongs to the ABC transporter superfamily.</text>
</comment>
<dbReference type="RefSeq" id="WP_212537355.1">
    <property type="nucleotide sequence ID" value="NZ_JAGTUU010000006.1"/>
</dbReference>
<sequence>MNKPADTSFGNATAAVSLEVRNLRKSWGKTEVLSDVSFRIGAGGFLTLLGPSGCGKSTLLRLISGLDETSGGQILIDGRDVSKVSAADRNLGMVFQNYALFPHLTIEENIGYGLKIRKVDKTRRDKTIARVSDLMGLGPLLQRKPSQLSGGQQQRVALARVLVSERPLVLMDEPLSNLDAKLRTEIRSEIRSLNKTLGITVIYVTHDQSEALSMSDEVVLLNAGKIAQWGTPRDLYESPANTFSASFIGTPPTNLLEPADVALPENLGLDGGTALTDYLIGVRPETMCFPADGAAFTLTGRVLSLEYEGNVTLLHLEAASGAKVIVAHGGHDVPAPGAEVTVGWSHEATHFFSKKDGAAIRRKT</sequence>
<dbReference type="SUPFAM" id="SSF52540">
    <property type="entry name" value="P-loop containing nucleoside triphosphate hydrolases"/>
    <property type="match status" value="1"/>
</dbReference>
<gene>
    <name evidence="9" type="ORF">KB874_14915</name>
</gene>
<dbReference type="InterPro" id="IPR008995">
    <property type="entry name" value="Mo/tungstate-bd_C_term_dom"/>
</dbReference>
<dbReference type="InterPro" id="IPR012340">
    <property type="entry name" value="NA-bd_OB-fold"/>
</dbReference>
<evidence type="ECO:0000313" key="10">
    <source>
        <dbReference type="Proteomes" id="UP000681356"/>
    </source>
</evidence>
<dbReference type="Gene3D" id="2.40.50.100">
    <property type="match status" value="1"/>
</dbReference>
<dbReference type="InterPro" id="IPR013611">
    <property type="entry name" value="Transp-assoc_OB_typ2"/>
</dbReference>
<evidence type="ECO:0000313" key="9">
    <source>
        <dbReference type="EMBL" id="MBS0125380.1"/>
    </source>
</evidence>
<evidence type="ECO:0000256" key="3">
    <source>
        <dbReference type="ARBA" id="ARBA00022475"/>
    </source>
</evidence>
<dbReference type="Gene3D" id="2.40.50.140">
    <property type="entry name" value="Nucleic acid-binding proteins"/>
    <property type="match status" value="1"/>
</dbReference>
<dbReference type="Proteomes" id="UP000681356">
    <property type="component" value="Unassembled WGS sequence"/>
</dbReference>
<name>A0A8J7WD44_9RHOB</name>
<dbReference type="InterPro" id="IPR003439">
    <property type="entry name" value="ABC_transporter-like_ATP-bd"/>
</dbReference>
<evidence type="ECO:0000256" key="1">
    <source>
        <dbReference type="ARBA" id="ARBA00005417"/>
    </source>
</evidence>
<feature type="domain" description="ABC transporter" evidence="8">
    <location>
        <begin position="18"/>
        <end position="248"/>
    </location>
</feature>
<dbReference type="Pfam" id="PF00005">
    <property type="entry name" value="ABC_tran"/>
    <property type="match status" value="1"/>
</dbReference>